<reference evidence="2 3" key="1">
    <citation type="submission" date="2014-04" db="EMBL/GenBank/DDBJ databases">
        <title>Evolutionary Origins and Diversification of the Mycorrhizal Mutualists.</title>
        <authorList>
            <consortium name="DOE Joint Genome Institute"/>
            <consortium name="Mycorrhizal Genomics Consortium"/>
            <person name="Kohler A."/>
            <person name="Kuo A."/>
            <person name="Nagy L.G."/>
            <person name="Floudas D."/>
            <person name="Copeland A."/>
            <person name="Barry K.W."/>
            <person name="Cichocki N."/>
            <person name="Veneault-Fourrey C."/>
            <person name="LaButti K."/>
            <person name="Lindquist E.A."/>
            <person name="Lipzen A."/>
            <person name="Lundell T."/>
            <person name="Morin E."/>
            <person name="Murat C."/>
            <person name="Riley R."/>
            <person name="Ohm R."/>
            <person name="Sun H."/>
            <person name="Tunlid A."/>
            <person name="Henrissat B."/>
            <person name="Grigoriev I.V."/>
            <person name="Hibbett D.S."/>
            <person name="Martin F."/>
        </authorList>
    </citation>
    <scope>NUCLEOTIDE SEQUENCE [LARGE SCALE GENOMIC DNA]</scope>
    <source>
        <strain evidence="2 3">FD-317 M1</strain>
    </source>
</reference>
<dbReference type="OrthoDB" id="2894189at2759"/>
<dbReference type="InterPro" id="IPR041588">
    <property type="entry name" value="Integrase_H2C2"/>
</dbReference>
<dbReference type="Pfam" id="PF17921">
    <property type="entry name" value="Integrase_H2C2"/>
    <property type="match status" value="1"/>
</dbReference>
<keyword evidence="3" id="KW-1185">Reference proteome</keyword>
<dbReference type="HOGENOM" id="CLU_3074213_0_0_1"/>
<dbReference type="EMBL" id="KN834795">
    <property type="protein sequence ID" value="KIK56719.1"/>
    <property type="molecule type" value="Genomic_DNA"/>
</dbReference>
<proteinExistence type="predicted"/>
<name>A0A0D0C309_9AGAR</name>
<evidence type="ECO:0000259" key="1">
    <source>
        <dbReference type="Pfam" id="PF17921"/>
    </source>
</evidence>
<feature type="non-terminal residue" evidence="2">
    <location>
        <position position="1"/>
    </location>
</feature>
<dbReference type="AlphaFoldDB" id="A0A0D0C309"/>
<feature type="domain" description="Integrase zinc-binding" evidence="1">
    <location>
        <begin position="1"/>
        <end position="34"/>
    </location>
</feature>
<organism evidence="2 3">
    <name type="scientific">Collybiopsis luxurians FD-317 M1</name>
    <dbReference type="NCBI Taxonomy" id="944289"/>
    <lineage>
        <taxon>Eukaryota</taxon>
        <taxon>Fungi</taxon>
        <taxon>Dikarya</taxon>
        <taxon>Basidiomycota</taxon>
        <taxon>Agaricomycotina</taxon>
        <taxon>Agaricomycetes</taxon>
        <taxon>Agaricomycetidae</taxon>
        <taxon>Agaricales</taxon>
        <taxon>Marasmiineae</taxon>
        <taxon>Omphalotaceae</taxon>
        <taxon>Collybiopsis</taxon>
        <taxon>Collybiopsis luxurians</taxon>
    </lineage>
</organism>
<protein>
    <submittedName>
        <fullName evidence="2">Unplaced genomic scaffold GYMLUscaffold_47, whole genome shotgun sequence</fullName>
    </submittedName>
</protein>
<sequence>GQDATYRHLSDRFYWLNIYESITYFVCSCIECQKLIKLLPVVPQNVSWQMPLL</sequence>
<gene>
    <name evidence="2" type="ORF">GYMLUDRAFT_173804</name>
</gene>
<dbReference type="Gene3D" id="1.10.340.70">
    <property type="match status" value="1"/>
</dbReference>
<evidence type="ECO:0000313" key="2">
    <source>
        <dbReference type="EMBL" id="KIK56719.1"/>
    </source>
</evidence>
<dbReference type="Proteomes" id="UP000053593">
    <property type="component" value="Unassembled WGS sequence"/>
</dbReference>
<accession>A0A0D0C309</accession>
<evidence type="ECO:0000313" key="3">
    <source>
        <dbReference type="Proteomes" id="UP000053593"/>
    </source>
</evidence>